<accession>A0A2K1KK78</accession>
<evidence type="ECO:0000313" key="3">
    <source>
        <dbReference type="Proteomes" id="UP000006727"/>
    </source>
</evidence>
<proteinExistence type="predicted"/>
<dbReference type="EnsemblPlants" id="Pp3c5_18399V3.1">
    <property type="protein sequence ID" value="Pp3c5_18399V3.1"/>
    <property type="gene ID" value="Pp3c5_18399"/>
</dbReference>
<protein>
    <submittedName>
        <fullName evidence="1 2">Uncharacterized protein</fullName>
    </submittedName>
</protein>
<organism evidence="1">
    <name type="scientific">Physcomitrium patens</name>
    <name type="common">Spreading-leaved earth moss</name>
    <name type="synonym">Physcomitrella patens</name>
    <dbReference type="NCBI Taxonomy" id="3218"/>
    <lineage>
        <taxon>Eukaryota</taxon>
        <taxon>Viridiplantae</taxon>
        <taxon>Streptophyta</taxon>
        <taxon>Embryophyta</taxon>
        <taxon>Bryophyta</taxon>
        <taxon>Bryophytina</taxon>
        <taxon>Bryopsida</taxon>
        <taxon>Funariidae</taxon>
        <taxon>Funariales</taxon>
        <taxon>Funariaceae</taxon>
        <taxon>Physcomitrium</taxon>
    </lineage>
</organism>
<keyword evidence="3" id="KW-1185">Reference proteome</keyword>
<name>A0A2K1KK78_PHYPA</name>
<dbReference type="InParanoid" id="A0A2K1KK78"/>
<dbReference type="Proteomes" id="UP000006727">
    <property type="component" value="Chromosome 5"/>
</dbReference>
<gene>
    <name evidence="1" type="ORF">PHYPA_007852</name>
</gene>
<reference evidence="2" key="3">
    <citation type="submission" date="2020-12" db="UniProtKB">
        <authorList>
            <consortium name="EnsemblPlants"/>
        </authorList>
    </citation>
    <scope>IDENTIFICATION</scope>
</reference>
<reference evidence="1 3" key="1">
    <citation type="journal article" date="2008" name="Science">
        <title>The Physcomitrella genome reveals evolutionary insights into the conquest of land by plants.</title>
        <authorList>
            <person name="Rensing S."/>
            <person name="Lang D."/>
            <person name="Zimmer A."/>
            <person name="Terry A."/>
            <person name="Salamov A."/>
            <person name="Shapiro H."/>
            <person name="Nishiyama T."/>
            <person name="Perroud P.-F."/>
            <person name="Lindquist E."/>
            <person name="Kamisugi Y."/>
            <person name="Tanahashi T."/>
            <person name="Sakakibara K."/>
            <person name="Fujita T."/>
            <person name="Oishi K."/>
            <person name="Shin-I T."/>
            <person name="Kuroki Y."/>
            <person name="Toyoda A."/>
            <person name="Suzuki Y."/>
            <person name="Hashimoto A."/>
            <person name="Yamaguchi K."/>
            <person name="Sugano A."/>
            <person name="Kohara Y."/>
            <person name="Fujiyama A."/>
            <person name="Anterola A."/>
            <person name="Aoki S."/>
            <person name="Ashton N."/>
            <person name="Barbazuk W.B."/>
            <person name="Barker E."/>
            <person name="Bennetzen J."/>
            <person name="Bezanilla M."/>
            <person name="Blankenship R."/>
            <person name="Cho S.H."/>
            <person name="Dutcher S."/>
            <person name="Estelle M."/>
            <person name="Fawcett J.A."/>
            <person name="Gundlach H."/>
            <person name="Hanada K."/>
            <person name="Heyl A."/>
            <person name="Hicks K.A."/>
            <person name="Hugh J."/>
            <person name="Lohr M."/>
            <person name="Mayer K."/>
            <person name="Melkozernov A."/>
            <person name="Murata T."/>
            <person name="Nelson D."/>
            <person name="Pils B."/>
            <person name="Prigge M."/>
            <person name="Reiss B."/>
            <person name="Renner T."/>
            <person name="Rombauts S."/>
            <person name="Rushton P."/>
            <person name="Sanderfoot A."/>
            <person name="Schween G."/>
            <person name="Shiu S.-H."/>
            <person name="Stueber K."/>
            <person name="Theodoulou F.L."/>
            <person name="Tu H."/>
            <person name="Van de Peer Y."/>
            <person name="Verrier P.J."/>
            <person name="Waters E."/>
            <person name="Wood A."/>
            <person name="Yang L."/>
            <person name="Cove D."/>
            <person name="Cuming A."/>
            <person name="Hasebe M."/>
            <person name="Lucas S."/>
            <person name="Mishler D.B."/>
            <person name="Reski R."/>
            <person name="Grigoriev I."/>
            <person name="Quatrano R.S."/>
            <person name="Boore J.L."/>
        </authorList>
    </citation>
    <scope>NUCLEOTIDE SEQUENCE [LARGE SCALE GENOMIC DNA]</scope>
    <source>
        <strain evidence="2 3">cv. Gransden 2004</strain>
    </source>
</reference>
<dbReference type="EMBL" id="ABEU02000005">
    <property type="protein sequence ID" value="PNR54175.1"/>
    <property type="molecule type" value="Genomic_DNA"/>
</dbReference>
<sequence>MPTNAHGPTPSTFPTRLHAPPLPRIPASILAFHNTPVSAPEMGALHPPSTTHLLLPLPCLAFAPPTTSQPPNSTTLAAAQTRIKTAPDHLPCYHCDSSTFLPKHDSHRPHPTAHSSCLRASIPIYTTHELSPLI</sequence>
<dbReference type="Gramene" id="Pp3c5_18399V3.1">
    <property type="protein sequence ID" value="Pp3c5_18399V3.1"/>
    <property type="gene ID" value="Pp3c5_18399"/>
</dbReference>
<dbReference type="AlphaFoldDB" id="A0A2K1KK78"/>
<reference evidence="1 3" key="2">
    <citation type="journal article" date="2018" name="Plant J.">
        <title>The Physcomitrella patens chromosome-scale assembly reveals moss genome structure and evolution.</title>
        <authorList>
            <person name="Lang D."/>
            <person name="Ullrich K.K."/>
            <person name="Murat F."/>
            <person name="Fuchs J."/>
            <person name="Jenkins J."/>
            <person name="Haas F.B."/>
            <person name="Piednoel M."/>
            <person name="Gundlach H."/>
            <person name="Van Bel M."/>
            <person name="Meyberg R."/>
            <person name="Vives C."/>
            <person name="Morata J."/>
            <person name="Symeonidi A."/>
            <person name="Hiss M."/>
            <person name="Muchero W."/>
            <person name="Kamisugi Y."/>
            <person name="Saleh O."/>
            <person name="Blanc G."/>
            <person name="Decker E.L."/>
            <person name="van Gessel N."/>
            <person name="Grimwood J."/>
            <person name="Hayes R.D."/>
            <person name="Graham S.W."/>
            <person name="Gunter L.E."/>
            <person name="McDaniel S.F."/>
            <person name="Hoernstein S.N.W."/>
            <person name="Larsson A."/>
            <person name="Li F.W."/>
            <person name="Perroud P.F."/>
            <person name="Phillips J."/>
            <person name="Ranjan P."/>
            <person name="Rokshar D.S."/>
            <person name="Rothfels C.J."/>
            <person name="Schneider L."/>
            <person name="Shu S."/>
            <person name="Stevenson D.W."/>
            <person name="Thummler F."/>
            <person name="Tillich M."/>
            <person name="Villarreal Aguilar J.C."/>
            <person name="Widiez T."/>
            <person name="Wong G.K."/>
            <person name="Wymore A."/>
            <person name="Zhang Y."/>
            <person name="Zimmer A.D."/>
            <person name="Quatrano R.S."/>
            <person name="Mayer K.F.X."/>
            <person name="Goodstein D."/>
            <person name="Casacuberta J.M."/>
            <person name="Vandepoele K."/>
            <person name="Reski R."/>
            <person name="Cuming A.C."/>
            <person name="Tuskan G.A."/>
            <person name="Maumus F."/>
            <person name="Salse J."/>
            <person name="Schmutz J."/>
            <person name="Rensing S.A."/>
        </authorList>
    </citation>
    <scope>NUCLEOTIDE SEQUENCE [LARGE SCALE GENOMIC DNA]</scope>
    <source>
        <strain evidence="2 3">cv. Gransden 2004</strain>
    </source>
</reference>
<evidence type="ECO:0000313" key="2">
    <source>
        <dbReference type="EnsemblPlants" id="Pp3c5_18399V3.1"/>
    </source>
</evidence>
<evidence type="ECO:0000313" key="1">
    <source>
        <dbReference type="EMBL" id="PNR54175.1"/>
    </source>
</evidence>